<accession>A0A510XGS6</accession>
<evidence type="ECO:0000313" key="1">
    <source>
        <dbReference type="EMBL" id="GEK48940.1"/>
    </source>
</evidence>
<gene>
    <name evidence="1" type="ORF">HPA02_32230</name>
</gene>
<comment type="caution">
    <text evidence="1">The sequence shown here is derived from an EMBL/GenBank/DDBJ whole genome shotgun (WGS) entry which is preliminary data.</text>
</comment>
<reference evidence="1 2" key="1">
    <citation type="submission" date="2019-07" db="EMBL/GenBank/DDBJ databases">
        <title>Whole genome shotgun sequence of Halomonas pacifica NBRC 102220.</title>
        <authorList>
            <person name="Hosoyama A."/>
            <person name="Uohara A."/>
            <person name="Ohji S."/>
            <person name="Ichikawa N."/>
        </authorList>
    </citation>
    <scope>NUCLEOTIDE SEQUENCE [LARGE SCALE GENOMIC DNA]</scope>
    <source>
        <strain evidence="1 2">NBRC 102220</strain>
    </source>
</reference>
<evidence type="ECO:0000313" key="2">
    <source>
        <dbReference type="Proteomes" id="UP000321275"/>
    </source>
</evidence>
<dbReference type="RefSeq" id="WP_146804259.1">
    <property type="nucleotide sequence ID" value="NZ_BJUK01000056.1"/>
</dbReference>
<sequence>MTIDIDRMEALARRGAAAAPDAALALIARLREAEAREQALAAHVEAAQRIADEDRVDHPMHTMKDGEPYEFTSPGWRSKMGRDLHHALKGAPATSLARHPDDAAVDRFAAAMKAKLADARAKGRDGWDDPSKCTAEFLADQLVGHVSKGNAGNLEDIANLAMMLHQRSDDPKVVAQVVARRDAKMKAEALDSAVRTAKVKRQVAVAQWLKDLADNYRRQAEAAKVGEE</sequence>
<name>A0A510XGS6_9GAMM</name>
<dbReference type="OrthoDB" id="5678344at2"/>
<dbReference type="EMBL" id="BJUK01000056">
    <property type="protein sequence ID" value="GEK48940.1"/>
    <property type="molecule type" value="Genomic_DNA"/>
</dbReference>
<proteinExistence type="predicted"/>
<organism evidence="1 2">
    <name type="scientific">Bisbaumannia pacifica</name>
    <dbReference type="NCBI Taxonomy" id="77098"/>
    <lineage>
        <taxon>Bacteria</taxon>
        <taxon>Pseudomonadati</taxon>
        <taxon>Pseudomonadota</taxon>
        <taxon>Gammaproteobacteria</taxon>
        <taxon>Oceanospirillales</taxon>
        <taxon>Halomonadaceae</taxon>
        <taxon>Bisbaumannia</taxon>
    </lineage>
</organism>
<protein>
    <submittedName>
        <fullName evidence="1">Uncharacterized protein</fullName>
    </submittedName>
</protein>
<keyword evidence="2" id="KW-1185">Reference proteome</keyword>
<dbReference type="Proteomes" id="UP000321275">
    <property type="component" value="Unassembled WGS sequence"/>
</dbReference>
<dbReference type="AlphaFoldDB" id="A0A510XGS6"/>